<organism evidence="1 2">
    <name type="scientific">Chryseobacterium elymi</name>
    <dbReference type="NCBI Taxonomy" id="395936"/>
    <lineage>
        <taxon>Bacteria</taxon>
        <taxon>Pseudomonadati</taxon>
        <taxon>Bacteroidota</taxon>
        <taxon>Flavobacteriia</taxon>
        <taxon>Flavobacteriales</taxon>
        <taxon>Weeksellaceae</taxon>
        <taxon>Chryseobacterium group</taxon>
        <taxon>Chryseobacterium</taxon>
    </lineage>
</organism>
<dbReference type="Proteomes" id="UP000257030">
    <property type="component" value="Unassembled WGS sequence"/>
</dbReference>
<protein>
    <submittedName>
        <fullName evidence="1">Long-chain fatty acid--CoA ligase</fullName>
    </submittedName>
</protein>
<keyword evidence="2" id="KW-1185">Reference proteome</keyword>
<evidence type="ECO:0000313" key="1">
    <source>
        <dbReference type="EMBL" id="REC69981.1"/>
    </source>
</evidence>
<dbReference type="GO" id="GO:0016874">
    <property type="term" value="F:ligase activity"/>
    <property type="evidence" value="ECO:0007669"/>
    <property type="project" value="UniProtKB-KW"/>
</dbReference>
<gene>
    <name evidence="1" type="ORF">DRF60_20930</name>
</gene>
<dbReference type="InterPro" id="IPR042099">
    <property type="entry name" value="ANL_N_sf"/>
</dbReference>
<keyword evidence="1" id="KW-0436">Ligase</keyword>
<evidence type="ECO:0000313" key="2">
    <source>
        <dbReference type="Proteomes" id="UP000257030"/>
    </source>
</evidence>
<dbReference type="SUPFAM" id="SSF56801">
    <property type="entry name" value="Acetyl-CoA synthetase-like"/>
    <property type="match status" value="1"/>
</dbReference>
<reference evidence="1 2" key="1">
    <citation type="journal article" date="2010" name="Syst. Appl. Microbiol.">
        <title>Four new species of Chryseobacterium from the rhizosphere of coastal sand dune plants, Chryseobacterium elymi sp. nov., Chryseobacterium hagamense sp. nov., Chryseobacterium lathyri sp. nov. and Chryseobacterium rhizosphaerae sp. nov.</title>
        <authorList>
            <person name="Cho S.H."/>
            <person name="Lee K.S."/>
            <person name="Shin D.S."/>
            <person name="Han J.H."/>
            <person name="Park K.S."/>
            <person name="Lee C.H."/>
            <person name="Park K.H."/>
            <person name="Kim S.B."/>
        </authorList>
    </citation>
    <scope>NUCLEOTIDE SEQUENCE [LARGE SCALE GENOMIC DNA]</scope>
    <source>
        <strain evidence="1 2">KCTC 22547</strain>
    </source>
</reference>
<proteinExistence type="predicted"/>
<feature type="non-terminal residue" evidence="1">
    <location>
        <position position="82"/>
    </location>
</feature>
<accession>A0A3D9CWB2</accession>
<sequence>MLIDFKNLNINNLSFQTDFEQKIKFFLNEWFSDGYTVKVQTSGSTGTPKIFEIEKEKMLNSAVMTCNFLGLKEGNKALLCLP</sequence>
<name>A0A3D9CWB2_9FLAO</name>
<dbReference type="Gene3D" id="3.40.50.12780">
    <property type="entry name" value="N-terminal domain of ligase-like"/>
    <property type="match status" value="1"/>
</dbReference>
<comment type="caution">
    <text evidence="1">The sequence shown here is derived from an EMBL/GenBank/DDBJ whole genome shotgun (WGS) entry which is preliminary data.</text>
</comment>
<dbReference type="AlphaFoldDB" id="A0A3D9CWB2"/>
<dbReference type="EMBL" id="QNUH01000076">
    <property type="protein sequence ID" value="REC69981.1"/>
    <property type="molecule type" value="Genomic_DNA"/>
</dbReference>